<proteinExistence type="predicted"/>
<organism evidence="3 4">
    <name type="scientific">Agromyces ramosus</name>
    <dbReference type="NCBI Taxonomy" id="33879"/>
    <lineage>
        <taxon>Bacteria</taxon>
        <taxon>Bacillati</taxon>
        <taxon>Actinomycetota</taxon>
        <taxon>Actinomycetes</taxon>
        <taxon>Micrococcales</taxon>
        <taxon>Microbacteriaceae</taxon>
        <taxon>Agromyces</taxon>
    </lineage>
</organism>
<comment type="caution">
    <text evidence="3">The sequence shown here is derived from an EMBL/GenBank/DDBJ whole genome shotgun (WGS) entry which is preliminary data.</text>
</comment>
<evidence type="ECO:0000256" key="2">
    <source>
        <dbReference type="SAM" id="Phobius"/>
    </source>
</evidence>
<name>A0ABU0R8Z0_9MICO</name>
<evidence type="ECO:0000256" key="1">
    <source>
        <dbReference type="SAM" id="MobiDB-lite"/>
    </source>
</evidence>
<feature type="compositionally biased region" description="Polar residues" evidence="1">
    <location>
        <begin position="398"/>
        <end position="407"/>
    </location>
</feature>
<accession>A0ABU0R8Z0</accession>
<feature type="compositionally biased region" description="Basic residues" evidence="1">
    <location>
        <begin position="427"/>
        <end position="446"/>
    </location>
</feature>
<gene>
    <name evidence="3" type="ORF">QFZ26_002099</name>
</gene>
<feature type="transmembrane region" description="Helical" evidence="2">
    <location>
        <begin position="346"/>
        <end position="368"/>
    </location>
</feature>
<reference evidence="3 4" key="1">
    <citation type="submission" date="2023-07" db="EMBL/GenBank/DDBJ databases">
        <title>Comparative genomics of wheat-associated soil bacteria to identify genetic determinants of phenazine resistance.</title>
        <authorList>
            <person name="Mouncey N."/>
        </authorList>
    </citation>
    <scope>NUCLEOTIDE SEQUENCE [LARGE SCALE GENOMIC DNA]</scope>
    <source>
        <strain evidence="3 4">V3I3</strain>
    </source>
</reference>
<feature type="transmembrane region" description="Helical" evidence="2">
    <location>
        <begin position="90"/>
        <end position="111"/>
    </location>
</feature>
<feature type="transmembrane region" description="Helical" evidence="2">
    <location>
        <begin position="52"/>
        <end position="70"/>
    </location>
</feature>
<feature type="region of interest" description="Disordered" evidence="1">
    <location>
        <begin position="394"/>
        <end position="463"/>
    </location>
</feature>
<feature type="transmembrane region" description="Helical" evidence="2">
    <location>
        <begin position="187"/>
        <end position="205"/>
    </location>
</feature>
<keyword evidence="2" id="KW-0812">Transmembrane</keyword>
<feature type="region of interest" description="Disordered" evidence="1">
    <location>
        <begin position="17"/>
        <end position="41"/>
    </location>
</feature>
<feature type="transmembrane region" description="Helical" evidence="2">
    <location>
        <begin position="292"/>
        <end position="314"/>
    </location>
</feature>
<keyword evidence="2" id="KW-0472">Membrane</keyword>
<feature type="transmembrane region" description="Helical" evidence="2">
    <location>
        <begin position="156"/>
        <end position="175"/>
    </location>
</feature>
<feature type="transmembrane region" description="Helical" evidence="2">
    <location>
        <begin position="225"/>
        <end position="244"/>
    </location>
</feature>
<dbReference type="Proteomes" id="UP001239083">
    <property type="component" value="Unassembled WGS sequence"/>
</dbReference>
<evidence type="ECO:0008006" key="5">
    <source>
        <dbReference type="Google" id="ProtNLM"/>
    </source>
</evidence>
<protein>
    <recommendedName>
        <fullName evidence="5">DUF998 domain-containing protein</fullName>
    </recommendedName>
</protein>
<keyword evidence="2" id="KW-1133">Transmembrane helix</keyword>
<evidence type="ECO:0000313" key="3">
    <source>
        <dbReference type="EMBL" id="MDQ0894544.1"/>
    </source>
</evidence>
<feature type="transmembrane region" description="Helical" evidence="2">
    <location>
        <begin position="265"/>
        <end position="286"/>
    </location>
</feature>
<keyword evidence="4" id="KW-1185">Reference proteome</keyword>
<feature type="transmembrane region" description="Helical" evidence="2">
    <location>
        <begin position="321"/>
        <end position="340"/>
    </location>
</feature>
<evidence type="ECO:0000313" key="4">
    <source>
        <dbReference type="Proteomes" id="UP001239083"/>
    </source>
</evidence>
<dbReference type="EMBL" id="JAUSYY010000001">
    <property type="protein sequence ID" value="MDQ0894544.1"/>
    <property type="molecule type" value="Genomic_DNA"/>
</dbReference>
<feature type="transmembrane region" description="Helical" evidence="2">
    <location>
        <begin position="132"/>
        <end position="150"/>
    </location>
</feature>
<sequence>MRGARVGFVPTTQDRVGSLRQRSRKVPGTADRGGHVRPSGALERGRSTMRRVYASLIAVAVTIVLFRVLAPQSALAGATVTVELLWALPAVLGGAAVGMTLVVASASRAGLAGMARFGLPDFGTSGRALSNALAWATIGVLAVHFTAAAFELLPGGHRAVAAIIGGSLGVGTYHLHRHAIEHDAYRTFNLVAMLLASGSLASMSITPTGEWWTRNFSTLGTSDDIAAACFNIAIIVSGAGMALLSGGLTRALVSDAYRVRRGRLVTMRALIVLIGLGLAGVGMVPIDGDTVLHNVFAASAAGAFAFLCLSMVIWAARMPRALVAFSYGALGLELFALFAYDVLGLFNLTVFEIIAFTLVFAWLIALVATTAGHAHAVGLHHDLAARRHAVTAGLGTRRGQSGSSSPDSRPVERAPHRQRRSAWTSARVRRATRRVQQPRHQQRVRWRRDGHADDPPDVVAFAQ</sequence>